<dbReference type="Pfam" id="PF08263">
    <property type="entry name" value="LRRNT_2"/>
    <property type="match status" value="1"/>
</dbReference>
<keyword evidence="5 10" id="KW-0732">Signal</keyword>
<comment type="similarity">
    <text evidence="8">Belongs to the polygalacturonase-inhibiting protein family.</text>
</comment>
<keyword evidence="7 9" id="KW-0472">Membrane</keyword>
<evidence type="ECO:0000256" key="4">
    <source>
        <dbReference type="ARBA" id="ARBA00022614"/>
    </source>
</evidence>
<protein>
    <recommendedName>
        <fullName evidence="11">Leucine-rich repeat-containing N-terminal plant-type domain-containing protein</fullName>
    </recommendedName>
</protein>
<keyword evidence="3" id="KW-0134">Cell wall</keyword>
<feature type="transmembrane region" description="Helical" evidence="9">
    <location>
        <begin position="176"/>
        <end position="198"/>
    </location>
</feature>
<dbReference type="InterPro" id="IPR050994">
    <property type="entry name" value="At_inactive_RLKs"/>
</dbReference>
<reference evidence="12 13" key="1">
    <citation type="journal article" date="2020" name="Mol. Plant">
        <title>The Chromosome-Based Rubber Tree Genome Provides New Insights into Spurge Genome Evolution and Rubber Biosynthesis.</title>
        <authorList>
            <person name="Liu J."/>
            <person name="Shi C."/>
            <person name="Shi C.C."/>
            <person name="Li W."/>
            <person name="Zhang Q.J."/>
            <person name="Zhang Y."/>
            <person name="Li K."/>
            <person name="Lu H.F."/>
            <person name="Shi C."/>
            <person name="Zhu S.T."/>
            <person name="Xiao Z.Y."/>
            <person name="Nan H."/>
            <person name="Yue Y."/>
            <person name="Zhu X.G."/>
            <person name="Wu Y."/>
            <person name="Hong X.N."/>
            <person name="Fan G.Y."/>
            <person name="Tong Y."/>
            <person name="Zhang D."/>
            <person name="Mao C.L."/>
            <person name="Liu Y.L."/>
            <person name="Hao S.J."/>
            <person name="Liu W.Q."/>
            <person name="Lv M.Q."/>
            <person name="Zhang H.B."/>
            <person name="Liu Y."/>
            <person name="Hu-Tang G.R."/>
            <person name="Wang J.P."/>
            <person name="Wang J.H."/>
            <person name="Sun Y.H."/>
            <person name="Ni S.B."/>
            <person name="Chen W.B."/>
            <person name="Zhang X.C."/>
            <person name="Jiao Y.N."/>
            <person name="Eichler E.E."/>
            <person name="Li G.H."/>
            <person name="Liu X."/>
            <person name="Gao L.Z."/>
        </authorList>
    </citation>
    <scope>NUCLEOTIDE SEQUENCE [LARGE SCALE GENOMIC DNA]</scope>
    <source>
        <strain evidence="13">cv. GT1</strain>
        <tissue evidence="12">Leaf</tissue>
    </source>
</reference>
<dbReference type="PANTHER" id="PTHR48010:SF55">
    <property type="entry name" value="OS01G0607900 PROTEIN"/>
    <property type="match status" value="1"/>
</dbReference>
<evidence type="ECO:0000313" key="13">
    <source>
        <dbReference type="Proteomes" id="UP000467840"/>
    </source>
</evidence>
<evidence type="ECO:0000256" key="8">
    <source>
        <dbReference type="ARBA" id="ARBA00038043"/>
    </source>
</evidence>
<dbReference type="Gene3D" id="3.80.10.10">
    <property type="entry name" value="Ribonuclease Inhibitor"/>
    <property type="match status" value="1"/>
</dbReference>
<gene>
    <name evidence="12" type="ORF">GH714_029355</name>
</gene>
<feature type="signal peptide" evidence="10">
    <location>
        <begin position="1"/>
        <end position="33"/>
    </location>
</feature>
<sequence>MAIFVNMMLGRHFLKILISYGLWFLLSCSLSSCTETDIACLKNIKASLEDPFSYLKSSWDFNNNTEGYICRFTGVDCWHPDENKVLNLRLSDMGLKGRFPVGIQNCTSITGVDLSSNDLVGPIPDNISAIIPFVTSLDLSSNNFSGGIPKALANCSYLNILKLDHNRLSGQIPPELGAAIGGVTVAALIVGIGMFFYYRKMSKIKKKKDDDPEGNKWAKSLKGIKGIKASYTNPSVFAHFI</sequence>
<dbReference type="InterPro" id="IPR001611">
    <property type="entry name" value="Leu-rich_rpt"/>
</dbReference>
<comment type="subcellular location">
    <subcellularLocation>
        <location evidence="2">Membrane</location>
    </subcellularLocation>
    <subcellularLocation>
        <location evidence="1">Secreted</location>
        <location evidence="1">Cell wall</location>
    </subcellularLocation>
</comment>
<keyword evidence="9" id="KW-1133">Transmembrane helix</keyword>
<keyword evidence="13" id="KW-1185">Reference proteome</keyword>
<feature type="chain" id="PRO_5025388399" description="Leucine-rich repeat-containing N-terminal plant-type domain-containing protein" evidence="10">
    <location>
        <begin position="34"/>
        <end position="241"/>
    </location>
</feature>
<dbReference type="GO" id="GO:0016020">
    <property type="term" value="C:membrane"/>
    <property type="evidence" value="ECO:0007669"/>
    <property type="project" value="UniProtKB-SubCell"/>
</dbReference>
<comment type="caution">
    <text evidence="12">The sequence shown here is derived from an EMBL/GenBank/DDBJ whole genome shotgun (WGS) entry which is preliminary data.</text>
</comment>
<keyword evidence="3" id="KW-0964">Secreted</keyword>
<dbReference type="AlphaFoldDB" id="A0A6A6K7J6"/>
<dbReference type="SUPFAM" id="SSF52058">
    <property type="entry name" value="L domain-like"/>
    <property type="match status" value="1"/>
</dbReference>
<evidence type="ECO:0000256" key="10">
    <source>
        <dbReference type="SAM" id="SignalP"/>
    </source>
</evidence>
<evidence type="ECO:0000256" key="7">
    <source>
        <dbReference type="ARBA" id="ARBA00023136"/>
    </source>
</evidence>
<evidence type="ECO:0000256" key="3">
    <source>
        <dbReference type="ARBA" id="ARBA00022512"/>
    </source>
</evidence>
<dbReference type="PANTHER" id="PTHR48010">
    <property type="entry name" value="OS05G0588300 PROTEIN"/>
    <property type="match status" value="1"/>
</dbReference>
<dbReference type="Proteomes" id="UP000467840">
    <property type="component" value="Chromosome 12"/>
</dbReference>
<proteinExistence type="inferred from homology"/>
<organism evidence="12 13">
    <name type="scientific">Hevea brasiliensis</name>
    <name type="common">Para rubber tree</name>
    <name type="synonym">Siphonia brasiliensis</name>
    <dbReference type="NCBI Taxonomy" id="3981"/>
    <lineage>
        <taxon>Eukaryota</taxon>
        <taxon>Viridiplantae</taxon>
        <taxon>Streptophyta</taxon>
        <taxon>Embryophyta</taxon>
        <taxon>Tracheophyta</taxon>
        <taxon>Spermatophyta</taxon>
        <taxon>Magnoliopsida</taxon>
        <taxon>eudicotyledons</taxon>
        <taxon>Gunneridae</taxon>
        <taxon>Pentapetalae</taxon>
        <taxon>rosids</taxon>
        <taxon>fabids</taxon>
        <taxon>Malpighiales</taxon>
        <taxon>Euphorbiaceae</taxon>
        <taxon>Crotonoideae</taxon>
        <taxon>Micrandreae</taxon>
        <taxon>Hevea</taxon>
    </lineage>
</organism>
<dbReference type="InterPro" id="IPR013210">
    <property type="entry name" value="LRR_N_plant-typ"/>
</dbReference>
<accession>A0A6A6K7J6</accession>
<evidence type="ECO:0000259" key="11">
    <source>
        <dbReference type="Pfam" id="PF08263"/>
    </source>
</evidence>
<evidence type="ECO:0000256" key="9">
    <source>
        <dbReference type="SAM" id="Phobius"/>
    </source>
</evidence>
<feature type="domain" description="Leucine-rich repeat-containing N-terminal plant-type" evidence="11">
    <location>
        <begin position="36"/>
        <end position="78"/>
    </location>
</feature>
<evidence type="ECO:0000256" key="6">
    <source>
        <dbReference type="ARBA" id="ARBA00022737"/>
    </source>
</evidence>
<evidence type="ECO:0000313" key="12">
    <source>
        <dbReference type="EMBL" id="KAF2284697.1"/>
    </source>
</evidence>
<name>A0A6A6K7J6_HEVBR</name>
<evidence type="ECO:0000256" key="2">
    <source>
        <dbReference type="ARBA" id="ARBA00004370"/>
    </source>
</evidence>
<keyword evidence="4" id="KW-0433">Leucine-rich repeat</keyword>
<dbReference type="EMBL" id="JAAGAX010000018">
    <property type="protein sequence ID" value="KAF2284697.1"/>
    <property type="molecule type" value="Genomic_DNA"/>
</dbReference>
<keyword evidence="6" id="KW-0677">Repeat</keyword>
<dbReference type="InterPro" id="IPR032675">
    <property type="entry name" value="LRR_dom_sf"/>
</dbReference>
<dbReference type="FunFam" id="3.80.10.10:FF:000400">
    <property type="entry name" value="Nuclear pore complex protein NUP107"/>
    <property type="match status" value="1"/>
</dbReference>
<dbReference type="Pfam" id="PF00560">
    <property type="entry name" value="LRR_1"/>
    <property type="match status" value="2"/>
</dbReference>
<evidence type="ECO:0000256" key="1">
    <source>
        <dbReference type="ARBA" id="ARBA00004191"/>
    </source>
</evidence>
<evidence type="ECO:0000256" key="5">
    <source>
        <dbReference type="ARBA" id="ARBA00022729"/>
    </source>
</evidence>
<keyword evidence="9" id="KW-0812">Transmembrane</keyword>